<proteinExistence type="predicted"/>
<protein>
    <submittedName>
        <fullName evidence="1">Uncharacterized protein</fullName>
    </submittedName>
</protein>
<dbReference type="AlphaFoldDB" id="A0AAD5VBU6"/>
<dbReference type="EMBL" id="JANAWD010000042">
    <property type="protein sequence ID" value="KAJ3489616.1"/>
    <property type="molecule type" value="Genomic_DNA"/>
</dbReference>
<evidence type="ECO:0000313" key="2">
    <source>
        <dbReference type="Proteomes" id="UP001212997"/>
    </source>
</evidence>
<evidence type="ECO:0000313" key="1">
    <source>
        <dbReference type="EMBL" id="KAJ3489616.1"/>
    </source>
</evidence>
<gene>
    <name evidence="1" type="ORF">NLI96_g2010</name>
</gene>
<reference evidence="1" key="1">
    <citation type="submission" date="2022-07" db="EMBL/GenBank/DDBJ databases">
        <title>Genome Sequence of Physisporinus lineatus.</title>
        <authorList>
            <person name="Buettner E."/>
        </authorList>
    </citation>
    <scope>NUCLEOTIDE SEQUENCE</scope>
    <source>
        <strain evidence="1">VT162</strain>
    </source>
</reference>
<organism evidence="1 2">
    <name type="scientific">Meripilus lineatus</name>
    <dbReference type="NCBI Taxonomy" id="2056292"/>
    <lineage>
        <taxon>Eukaryota</taxon>
        <taxon>Fungi</taxon>
        <taxon>Dikarya</taxon>
        <taxon>Basidiomycota</taxon>
        <taxon>Agaricomycotina</taxon>
        <taxon>Agaricomycetes</taxon>
        <taxon>Polyporales</taxon>
        <taxon>Meripilaceae</taxon>
        <taxon>Meripilus</taxon>
    </lineage>
</organism>
<accession>A0AAD5VBU6</accession>
<sequence length="119" mass="13443">MCGRPASEAPSFSESDIANAELLIPLEPESIIEELTLRGVQPAHAAMISHIVIQTETKIQQRFSCQIQHILKMAQRANVDHEETRSNLVSHYENTFHQRLDGVAVQFNFRPMDGAFRSN</sequence>
<name>A0AAD5VBU6_9APHY</name>
<comment type="caution">
    <text evidence="1">The sequence shown here is derived from an EMBL/GenBank/DDBJ whole genome shotgun (WGS) entry which is preliminary data.</text>
</comment>
<dbReference type="Proteomes" id="UP001212997">
    <property type="component" value="Unassembled WGS sequence"/>
</dbReference>
<keyword evidence="2" id="KW-1185">Reference proteome</keyword>